<dbReference type="SUPFAM" id="SSF81383">
    <property type="entry name" value="F-box domain"/>
    <property type="match status" value="1"/>
</dbReference>
<name>A0A835EHW2_9POAL</name>
<dbReference type="PANTHER" id="PTHR32153">
    <property type="entry name" value="OJ000223_09.16 PROTEIN"/>
    <property type="match status" value="1"/>
</dbReference>
<gene>
    <name evidence="2" type="ORF">HU200_041583</name>
</gene>
<feature type="region of interest" description="Disordered" evidence="1">
    <location>
        <begin position="1"/>
        <end position="23"/>
    </location>
</feature>
<dbReference type="InterPro" id="IPR036047">
    <property type="entry name" value="F-box-like_dom_sf"/>
</dbReference>
<dbReference type="EMBL" id="JACEFO010001996">
    <property type="protein sequence ID" value="KAF8689948.1"/>
    <property type="molecule type" value="Genomic_DNA"/>
</dbReference>
<evidence type="ECO:0000313" key="2">
    <source>
        <dbReference type="EMBL" id="KAF8689948.1"/>
    </source>
</evidence>
<dbReference type="AlphaFoldDB" id="A0A835EHW2"/>
<keyword evidence="3" id="KW-1185">Reference proteome</keyword>
<proteinExistence type="predicted"/>
<comment type="caution">
    <text evidence="2">The sequence shown here is derived from an EMBL/GenBank/DDBJ whole genome shotgun (WGS) entry which is preliminary data.</text>
</comment>
<protein>
    <recommendedName>
        <fullName evidence="4">F-box domain-containing protein</fullName>
    </recommendedName>
</protein>
<dbReference type="Proteomes" id="UP000636709">
    <property type="component" value="Unassembled WGS sequence"/>
</dbReference>
<accession>A0A835EHW2</accession>
<evidence type="ECO:0000313" key="3">
    <source>
        <dbReference type="Proteomes" id="UP000636709"/>
    </source>
</evidence>
<dbReference type="InterPro" id="IPR044997">
    <property type="entry name" value="F-box_plant"/>
</dbReference>
<reference evidence="2" key="1">
    <citation type="submission" date="2020-07" db="EMBL/GenBank/DDBJ databases">
        <title>Genome sequence and genetic diversity analysis of an under-domesticated orphan crop, white fonio (Digitaria exilis).</title>
        <authorList>
            <person name="Bennetzen J.L."/>
            <person name="Chen S."/>
            <person name="Ma X."/>
            <person name="Wang X."/>
            <person name="Yssel A.E.J."/>
            <person name="Chaluvadi S.R."/>
            <person name="Johnson M."/>
            <person name="Gangashetty P."/>
            <person name="Hamidou F."/>
            <person name="Sanogo M.D."/>
            <person name="Zwaenepoel A."/>
            <person name="Wallace J."/>
            <person name="Van De Peer Y."/>
            <person name="Van Deynze A."/>
        </authorList>
    </citation>
    <scope>NUCLEOTIDE SEQUENCE</scope>
    <source>
        <tissue evidence="2">Leaves</tissue>
    </source>
</reference>
<dbReference type="OrthoDB" id="675439at2759"/>
<sequence length="302" mass="33743">MAAGTFDEHRSIDDPAGTGNAAGVDKISELPDDVLLDILGRLFTAAHVRTAASTSILSRRWRSLPWPEMPRLSLDVGDFLSGSEDNTWRVVRGRHRFWRQHYATAAFTAALARFLAAPASKRIVEHLSLTFILTRRDYVRRIGDLLAGASASGVVKNSVELKIVTEMSFTSSRDALTMIGYGERFVHFFKDCPGAFRRVTKLSLQYLWFEDEHALRDLVRGCDALEFLSLKFCALCGRHCRTRTSPCWPCSPSTTTRRGSRRWCATAASLTSCHRCRLAALRCSRACPCVTIRAPLVVRTTT</sequence>
<evidence type="ECO:0000256" key="1">
    <source>
        <dbReference type="SAM" id="MobiDB-lite"/>
    </source>
</evidence>
<feature type="compositionally biased region" description="Basic and acidic residues" evidence="1">
    <location>
        <begin position="1"/>
        <end position="13"/>
    </location>
</feature>
<organism evidence="2 3">
    <name type="scientific">Digitaria exilis</name>
    <dbReference type="NCBI Taxonomy" id="1010633"/>
    <lineage>
        <taxon>Eukaryota</taxon>
        <taxon>Viridiplantae</taxon>
        <taxon>Streptophyta</taxon>
        <taxon>Embryophyta</taxon>
        <taxon>Tracheophyta</taxon>
        <taxon>Spermatophyta</taxon>
        <taxon>Magnoliopsida</taxon>
        <taxon>Liliopsida</taxon>
        <taxon>Poales</taxon>
        <taxon>Poaceae</taxon>
        <taxon>PACMAD clade</taxon>
        <taxon>Panicoideae</taxon>
        <taxon>Panicodae</taxon>
        <taxon>Paniceae</taxon>
        <taxon>Anthephorinae</taxon>
        <taxon>Digitaria</taxon>
    </lineage>
</organism>
<evidence type="ECO:0008006" key="4">
    <source>
        <dbReference type="Google" id="ProtNLM"/>
    </source>
</evidence>